<dbReference type="AlphaFoldDB" id="A0A1I3GJR3"/>
<dbReference type="InterPro" id="IPR035681">
    <property type="entry name" value="ComA-like_MBL"/>
</dbReference>
<dbReference type="InterPro" id="IPR036866">
    <property type="entry name" value="RibonucZ/Hydroxyglut_hydro"/>
</dbReference>
<feature type="region of interest" description="Disordered" evidence="2">
    <location>
        <begin position="324"/>
        <end position="359"/>
    </location>
</feature>
<dbReference type="PANTHER" id="PTHR30619:SF7">
    <property type="entry name" value="BETA-LACTAMASE DOMAIN PROTEIN"/>
    <property type="match status" value="1"/>
</dbReference>
<dbReference type="Proteomes" id="UP000199287">
    <property type="component" value="Unassembled WGS sequence"/>
</dbReference>
<dbReference type="InterPro" id="IPR035451">
    <property type="entry name" value="Ada-like_dom_sf"/>
</dbReference>
<feature type="compositionally biased region" description="Acidic residues" evidence="2">
    <location>
        <begin position="339"/>
        <end position="352"/>
    </location>
</feature>
<dbReference type="PANTHER" id="PTHR30619">
    <property type="entry name" value="DNA INTERNALIZATION/COMPETENCE PROTEIN COMEC/REC2"/>
    <property type="match status" value="1"/>
</dbReference>
<dbReference type="GO" id="GO:0008168">
    <property type="term" value="F:methyltransferase activity"/>
    <property type="evidence" value="ECO:0007669"/>
    <property type="project" value="InterPro"/>
</dbReference>
<dbReference type="PROSITE" id="PS51257">
    <property type="entry name" value="PROKAR_LIPOPROTEIN"/>
    <property type="match status" value="1"/>
</dbReference>
<dbReference type="OrthoDB" id="9761531at2"/>
<evidence type="ECO:0000313" key="5">
    <source>
        <dbReference type="EMBL" id="SFI23735.1"/>
    </source>
</evidence>
<dbReference type="Pfam" id="PF02805">
    <property type="entry name" value="Ada_Zn_binding"/>
    <property type="match status" value="1"/>
</dbReference>
<name>A0A1I3GJR3_9FIRM</name>
<feature type="domain" description="Metallo-beta-lactamase" evidence="4">
    <location>
        <begin position="78"/>
        <end position="273"/>
    </location>
</feature>
<keyword evidence="6" id="KW-1185">Reference proteome</keyword>
<gene>
    <name evidence="5" type="ORF">SAMN05192551_10972</name>
</gene>
<dbReference type="Gene3D" id="3.60.15.10">
    <property type="entry name" value="Ribonuclease Z/Hydroxyacylglutathione hydrolase-like"/>
    <property type="match status" value="1"/>
</dbReference>
<evidence type="ECO:0000256" key="3">
    <source>
        <dbReference type="SAM" id="SignalP"/>
    </source>
</evidence>
<dbReference type="EMBL" id="FOQA01000009">
    <property type="protein sequence ID" value="SFI23735.1"/>
    <property type="molecule type" value="Genomic_DNA"/>
</dbReference>
<organism evidence="5 6">
    <name type="scientific">Tindallia magadiensis</name>
    <dbReference type="NCBI Taxonomy" id="69895"/>
    <lineage>
        <taxon>Bacteria</taxon>
        <taxon>Bacillati</taxon>
        <taxon>Bacillota</taxon>
        <taxon>Clostridia</taxon>
        <taxon>Peptostreptococcales</taxon>
        <taxon>Tindalliaceae</taxon>
        <taxon>Tindallia</taxon>
    </lineage>
</organism>
<keyword evidence="3" id="KW-0732">Signal</keyword>
<dbReference type="SMART" id="SM00849">
    <property type="entry name" value="Lactamase_B"/>
    <property type="match status" value="1"/>
</dbReference>
<dbReference type="SUPFAM" id="SSF56281">
    <property type="entry name" value="Metallo-hydrolase/oxidoreductase"/>
    <property type="match status" value="1"/>
</dbReference>
<dbReference type="GO" id="GO:0008270">
    <property type="term" value="F:zinc ion binding"/>
    <property type="evidence" value="ECO:0007669"/>
    <property type="project" value="InterPro"/>
</dbReference>
<reference evidence="6" key="1">
    <citation type="submission" date="2016-10" db="EMBL/GenBank/DDBJ databases">
        <authorList>
            <person name="Varghese N."/>
            <person name="Submissions S."/>
        </authorList>
    </citation>
    <scope>NUCLEOTIDE SEQUENCE [LARGE SCALE GENOMIC DNA]</scope>
    <source>
        <strain evidence="6">Z-7934</strain>
    </source>
</reference>
<sequence>MQPHKNAYNKHWLLLLATILLFSLFAGCARDAEESPVSVETEKSHIEAETVEETNGTSEKTPIAAEGTLIVHFIDVGQGDATLIQTPGGKTLLMDAGDNGQGDHVVGYLKALGIDTIDALIFTHPHADHIGGGPEVVRAFDIGALYMPKVSHTTQTFENLLLAIEEKGLRVKTAKAGIALELDPALETMMIGPHSETYDNLNDYSASIRMVHGSNALVITGDAEETAELEMVNSGMDISANLLRVGHHGSSSSSIPEFLQAVDPDYGVISLGADNRYGHPHQEVIQRLQEGNIEIYRTDQQSTIIAVSDGESWQFDTQPVTDFSEEWTQEEEKAKEETKEETDDPTVTEPPEEGYIGNVNSDIFHTSDCNSLPAEHNRIHFNSRDEAIEAGQRPCQRCNP</sequence>
<dbReference type="GO" id="GO:0003677">
    <property type="term" value="F:DNA binding"/>
    <property type="evidence" value="ECO:0007669"/>
    <property type="project" value="InterPro"/>
</dbReference>
<evidence type="ECO:0000256" key="1">
    <source>
        <dbReference type="ARBA" id="ARBA00023159"/>
    </source>
</evidence>
<dbReference type="SUPFAM" id="SSF57884">
    <property type="entry name" value="Ada DNA repair protein, N-terminal domain (N-Ada 10)"/>
    <property type="match status" value="1"/>
</dbReference>
<accession>A0A1I3GJR3</accession>
<evidence type="ECO:0000259" key="4">
    <source>
        <dbReference type="SMART" id="SM00849"/>
    </source>
</evidence>
<keyword evidence="1" id="KW-0010">Activator</keyword>
<dbReference type="Pfam" id="PF00753">
    <property type="entry name" value="Lactamase_B"/>
    <property type="match status" value="1"/>
</dbReference>
<evidence type="ECO:0000256" key="2">
    <source>
        <dbReference type="SAM" id="MobiDB-lite"/>
    </source>
</evidence>
<dbReference type="RefSeq" id="WP_093373268.1">
    <property type="nucleotide sequence ID" value="NZ_FOQA01000009.1"/>
</dbReference>
<dbReference type="InterPro" id="IPR001279">
    <property type="entry name" value="Metallo-B-lactamas"/>
</dbReference>
<proteinExistence type="predicted"/>
<protein>
    <submittedName>
        <fullName evidence="5">Competence protein ComEC</fullName>
    </submittedName>
</protein>
<evidence type="ECO:0000313" key="6">
    <source>
        <dbReference type="Proteomes" id="UP000199287"/>
    </source>
</evidence>
<dbReference type="CDD" id="cd07731">
    <property type="entry name" value="ComA-like_MBL-fold"/>
    <property type="match status" value="1"/>
</dbReference>
<dbReference type="Gene3D" id="3.40.10.10">
    <property type="entry name" value="DNA Methylphosphotriester Repair Domain"/>
    <property type="match status" value="1"/>
</dbReference>
<dbReference type="GO" id="GO:0006355">
    <property type="term" value="P:regulation of DNA-templated transcription"/>
    <property type="evidence" value="ECO:0007669"/>
    <property type="project" value="InterPro"/>
</dbReference>
<dbReference type="STRING" id="69895.SAMN05192551_10972"/>
<dbReference type="GO" id="GO:0006281">
    <property type="term" value="P:DNA repair"/>
    <property type="evidence" value="ECO:0007669"/>
    <property type="project" value="InterPro"/>
</dbReference>
<feature type="chain" id="PRO_5038631591" evidence="3">
    <location>
        <begin position="29"/>
        <end position="400"/>
    </location>
</feature>
<dbReference type="InterPro" id="IPR004026">
    <property type="entry name" value="Ada_DNA_repair_Zn-bd"/>
</dbReference>
<dbReference type="InterPro" id="IPR052159">
    <property type="entry name" value="Competence_DNA_uptake"/>
</dbReference>
<feature type="region of interest" description="Disordered" evidence="2">
    <location>
        <begin position="36"/>
        <end position="61"/>
    </location>
</feature>
<feature type="signal peptide" evidence="3">
    <location>
        <begin position="1"/>
        <end position="28"/>
    </location>
</feature>